<sequence>MNFLFPVNSRSENSRVSNINAKMHAKMHYIRKTPAVTTPPLVTAAPAVTVVSSTKKDSSIINKIIKAVVSK</sequence>
<dbReference type="AlphaFoldDB" id="A0A6C0EWT1"/>
<protein>
    <submittedName>
        <fullName evidence="1">Uncharacterized protein</fullName>
    </submittedName>
</protein>
<proteinExistence type="predicted"/>
<name>A0A6C0EWT1_9ZZZZ</name>
<accession>A0A6C0EWT1</accession>
<reference evidence="1" key="1">
    <citation type="journal article" date="2020" name="Nature">
        <title>Giant virus diversity and host interactions through global metagenomics.</title>
        <authorList>
            <person name="Schulz F."/>
            <person name="Roux S."/>
            <person name="Paez-Espino D."/>
            <person name="Jungbluth S."/>
            <person name="Walsh D.A."/>
            <person name="Denef V.J."/>
            <person name="McMahon K.D."/>
            <person name="Konstantinidis K.T."/>
            <person name="Eloe-Fadrosh E.A."/>
            <person name="Kyrpides N.C."/>
            <person name="Woyke T."/>
        </authorList>
    </citation>
    <scope>NUCLEOTIDE SEQUENCE</scope>
    <source>
        <strain evidence="1">GVMAG-M-3300009161-34</strain>
    </source>
</reference>
<organism evidence="1">
    <name type="scientific">viral metagenome</name>
    <dbReference type="NCBI Taxonomy" id="1070528"/>
    <lineage>
        <taxon>unclassified sequences</taxon>
        <taxon>metagenomes</taxon>
        <taxon>organismal metagenomes</taxon>
    </lineage>
</organism>
<dbReference type="EMBL" id="MN738956">
    <property type="protein sequence ID" value="QHT32983.1"/>
    <property type="molecule type" value="Genomic_DNA"/>
</dbReference>
<evidence type="ECO:0000313" key="1">
    <source>
        <dbReference type="EMBL" id="QHT32983.1"/>
    </source>
</evidence>